<dbReference type="AlphaFoldDB" id="A0A4Y7ST29"/>
<accession>A0A4Y7ST29</accession>
<evidence type="ECO:0000313" key="1">
    <source>
        <dbReference type="EMBL" id="TEB25020.1"/>
    </source>
</evidence>
<comment type="caution">
    <text evidence="1">The sequence shown here is derived from an EMBL/GenBank/DDBJ whole genome shotgun (WGS) entry which is preliminary data.</text>
</comment>
<evidence type="ECO:0000313" key="2">
    <source>
        <dbReference type="Proteomes" id="UP000298030"/>
    </source>
</evidence>
<dbReference type="EMBL" id="QPFP01000061">
    <property type="protein sequence ID" value="TEB25020.1"/>
    <property type="molecule type" value="Genomic_DNA"/>
</dbReference>
<proteinExistence type="predicted"/>
<gene>
    <name evidence="1" type="ORF">FA13DRAFT_1738841</name>
</gene>
<reference evidence="1 2" key="1">
    <citation type="journal article" date="2019" name="Nat. Ecol. Evol.">
        <title>Megaphylogeny resolves global patterns of mushroom evolution.</title>
        <authorList>
            <person name="Varga T."/>
            <person name="Krizsan K."/>
            <person name="Foldi C."/>
            <person name="Dima B."/>
            <person name="Sanchez-Garcia M."/>
            <person name="Sanchez-Ramirez S."/>
            <person name="Szollosi G.J."/>
            <person name="Szarkandi J.G."/>
            <person name="Papp V."/>
            <person name="Albert L."/>
            <person name="Andreopoulos W."/>
            <person name="Angelini C."/>
            <person name="Antonin V."/>
            <person name="Barry K.W."/>
            <person name="Bougher N.L."/>
            <person name="Buchanan P."/>
            <person name="Buyck B."/>
            <person name="Bense V."/>
            <person name="Catcheside P."/>
            <person name="Chovatia M."/>
            <person name="Cooper J."/>
            <person name="Damon W."/>
            <person name="Desjardin D."/>
            <person name="Finy P."/>
            <person name="Geml J."/>
            <person name="Haridas S."/>
            <person name="Hughes K."/>
            <person name="Justo A."/>
            <person name="Karasinski D."/>
            <person name="Kautmanova I."/>
            <person name="Kiss B."/>
            <person name="Kocsube S."/>
            <person name="Kotiranta H."/>
            <person name="LaButti K.M."/>
            <person name="Lechner B.E."/>
            <person name="Liimatainen K."/>
            <person name="Lipzen A."/>
            <person name="Lukacs Z."/>
            <person name="Mihaltcheva S."/>
            <person name="Morgado L.N."/>
            <person name="Niskanen T."/>
            <person name="Noordeloos M.E."/>
            <person name="Ohm R.A."/>
            <person name="Ortiz-Santana B."/>
            <person name="Ovrebo C."/>
            <person name="Racz N."/>
            <person name="Riley R."/>
            <person name="Savchenko A."/>
            <person name="Shiryaev A."/>
            <person name="Soop K."/>
            <person name="Spirin V."/>
            <person name="Szebenyi C."/>
            <person name="Tomsovsky M."/>
            <person name="Tulloss R.E."/>
            <person name="Uehling J."/>
            <person name="Grigoriev I.V."/>
            <person name="Vagvolgyi C."/>
            <person name="Papp T."/>
            <person name="Martin F.M."/>
            <person name="Miettinen O."/>
            <person name="Hibbett D.S."/>
            <person name="Nagy L.G."/>
        </authorList>
    </citation>
    <scope>NUCLEOTIDE SEQUENCE [LARGE SCALE GENOMIC DNA]</scope>
    <source>
        <strain evidence="1 2">FP101781</strain>
    </source>
</reference>
<organism evidence="1 2">
    <name type="scientific">Coprinellus micaceus</name>
    <name type="common">Glistening ink-cap mushroom</name>
    <name type="synonym">Coprinus micaceus</name>
    <dbReference type="NCBI Taxonomy" id="71717"/>
    <lineage>
        <taxon>Eukaryota</taxon>
        <taxon>Fungi</taxon>
        <taxon>Dikarya</taxon>
        <taxon>Basidiomycota</taxon>
        <taxon>Agaricomycotina</taxon>
        <taxon>Agaricomycetes</taxon>
        <taxon>Agaricomycetidae</taxon>
        <taxon>Agaricales</taxon>
        <taxon>Agaricineae</taxon>
        <taxon>Psathyrellaceae</taxon>
        <taxon>Coprinellus</taxon>
    </lineage>
</organism>
<name>A0A4Y7ST29_COPMI</name>
<protein>
    <submittedName>
        <fullName evidence="1">Uncharacterized protein</fullName>
    </submittedName>
</protein>
<keyword evidence="2" id="KW-1185">Reference proteome</keyword>
<dbReference type="Proteomes" id="UP000298030">
    <property type="component" value="Unassembled WGS sequence"/>
</dbReference>
<sequence>MDSRPTTRTPGDSRRSAWITRGPWTRTFKRVRWALRFLFPSHNALKRRHEDGDDEDLQDEQEVERLSFYDGKDDNDIENDVEHKTDIPESISVFKKSKGAYKKRKMGPGFRDGSGTFFFRTRQL</sequence>